<dbReference type="SUPFAM" id="SSF53335">
    <property type="entry name" value="S-adenosyl-L-methionine-dependent methyltransferases"/>
    <property type="match status" value="1"/>
</dbReference>
<evidence type="ECO:0000256" key="1">
    <source>
        <dbReference type="SAM" id="MobiDB-lite"/>
    </source>
</evidence>
<evidence type="ECO:0000313" key="3">
    <source>
        <dbReference type="EMBL" id="OEU21214.1"/>
    </source>
</evidence>
<feature type="compositionally biased region" description="Low complexity" evidence="1">
    <location>
        <begin position="620"/>
        <end position="640"/>
    </location>
</feature>
<keyword evidence="4" id="KW-1185">Reference proteome</keyword>
<organism evidence="3 4">
    <name type="scientific">Fragilariopsis cylindrus CCMP1102</name>
    <dbReference type="NCBI Taxonomy" id="635003"/>
    <lineage>
        <taxon>Eukaryota</taxon>
        <taxon>Sar</taxon>
        <taxon>Stramenopiles</taxon>
        <taxon>Ochrophyta</taxon>
        <taxon>Bacillariophyta</taxon>
        <taxon>Bacillariophyceae</taxon>
        <taxon>Bacillariophycidae</taxon>
        <taxon>Bacillariales</taxon>
        <taxon>Bacillariaceae</taxon>
        <taxon>Fragilariopsis</taxon>
    </lineage>
</organism>
<proteinExistence type="predicted"/>
<accession>A0A1E7FSX8</accession>
<dbReference type="Proteomes" id="UP000095751">
    <property type="component" value="Unassembled WGS sequence"/>
</dbReference>
<dbReference type="KEGG" id="fcy:FRACYDRAFT_234840"/>
<dbReference type="InParanoid" id="A0A1E7FSX8"/>
<feature type="compositionally biased region" description="Polar residues" evidence="1">
    <location>
        <begin position="398"/>
        <end position="409"/>
    </location>
</feature>
<feature type="region of interest" description="Disordered" evidence="1">
    <location>
        <begin position="309"/>
        <end position="364"/>
    </location>
</feature>
<dbReference type="InterPro" id="IPR029063">
    <property type="entry name" value="SAM-dependent_MTases_sf"/>
</dbReference>
<reference evidence="3 4" key="1">
    <citation type="submission" date="2016-09" db="EMBL/GenBank/DDBJ databases">
        <title>Extensive genetic diversity and differential bi-allelic expression allows diatom success in the polar Southern Ocean.</title>
        <authorList>
            <consortium name="DOE Joint Genome Institute"/>
            <person name="Mock T."/>
            <person name="Otillar R.P."/>
            <person name="Strauss J."/>
            <person name="Dupont C."/>
            <person name="Frickenhaus S."/>
            <person name="Maumus F."/>
            <person name="Mcmullan M."/>
            <person name="Sanges R."/>
            <person name="Schmutz J."/>
            <person name="Toseland A."/>
            <person name="Valas R."/>
            <person name="Veluchamy A."/>
            <person name="Ward B.J."/>
            <person name="Allen A."/>
            <person name="Barry K."/>
            <person name="Falciatore A."/>
            <person name="Ferrante M."/>
            <person name="Fortunato A.E."/>
            <person name="Gloeckner G."/>
            <person name="Gruber A."/>
            <person name="Hipkin R."/>
            <person name="Janech M."/>
            <person name="Kroth P."/>
            <person name="Leese F."/>
            <person name="Lindquist E."/>
            <person name="Lyon B.R."/>
            <person name="Martin J."/>
            <person name="Mayer C."/>
            <person name="Parker M."/>
            <person name="Quesneville H."/>
            <person name="Raymond J."/>
            <person name="Uhlig C."/>
            <person name="Valentin K.U."/>
            <person name="Worden A.Z."/>
            <person name="Armbrust E.V."/>
            <person name="Bowler C."/>
            <person name="Green B."/>
            <person name="Moulton V."/>
            <person name="Van Oosterhout C."/>
            <person name="Grigoriev I."/>
        </authorList>
    </citation>
    <scope>NUCLEOTIDE SEQUENCE [LARGE SCALE GENOMIC DNA]</scope>
    <source>
        <strain evidence="3 4">CCMP1102</strain>
    </source>
</reference>
<dbReference type="InterPro" id="IPR025789">
    <property type="entry name" value="DOT1_dom"/>
</dbReference>
<dbReference type="EMBL" id="KV784354">
    <property type="protein sequence ID" value="OEU21214.1"/>
    <property type="molecule type" value="Genomic_DNA"/>
</dbReference>
<gene>
    <name evidence="3" type="ORF">FRACYDRAFT_234840</name>
</gene>
<evidence type="ECO:0000259" key="2">
    <source>
        <dbReference type="Pfam" id="PF08123"/>
    </source>
</evidence>
<feature type="compositionally biased region" description="Acidic residues" evidence="1">
    <location>
        <begin position="641"/>
        <end position="659"/>
    </location>
</feature>
<feature type="compositionally biased region" description="Basic and acidic residues" evidence="1">
    <location>
        <begin position="27"/>
        <end position="66"/>
    </location>
</feature>
<feature type="region of interest" description="Disordered" evidence="1">
    <location>
        <begin position="164"/>
        <end position="213"/>
    </location>
</feature>
<protein>
    <recommendedName>
        <fullName evidence="2">DOT1 domain-containing protein</fullName>
    </recommendedName>
</protein>
<dbReference type="Gene3D" id="3.40.50.150">
    <property type="entry name" value="Vaccinia Virus protein VP39"/>
    <property type="match status" value="1"/>
</dbReference>
<feature type="region of interest" description="Disordered" evidence="1">
    <location>
        <begin position="14"/>
        <end position="66"/>
    </location>
</feature>
<feature type="compositionally biased region" description="Basic and acidic residues" evidence="1">
    <location>
        <begin position="318"/>
        <end position="355"/>
    </location>
</feature>
<dbReference type="AlphaFoldDB" id="A0A1E7FSX8"/>
<name>A0A1E7FSX8_9STRA</name>
<dbReference type="OrthoDB" id="204102at2759"/>
<sequence>MDIFKRIAAASTSLLSPHSKRRKLSKKSQEEEYVSMKDGSDKEEEKKHVDGHNKDAEEKESDKGNKIEFKLPRSLAPFNTPGVQDYGIIRTSRLRDRSKKTTDPVDIAYQHIKGQHQCHATNDGHVWCSGKNKYRCQHCAEGAYKFCHSHRHLDANQKLYWKSREKADHPQSTPGPAKHKNLSASKSNRMSAPAAKMNNQKNRKFKPGPKSRNKIVVRDENGYESNYINQCVFLKSTNNVRCGRFFKEGGNGFCKCHANSVEENGTESYREDHGTMRCTAVTKKGGLCSYKALDKCVFCLEHIDSPPEKVSPTALSNEIKDKNRKETPPEATESTKDVGLTVDKDSSSDKSEMEPVSKQSVSAGLDVGAIDSLENHLEESAAIESKAKDNNPPPKDPSLQNDLNLTNNDIEMESVEQQVDRSHQEEGEEEEGEDNNSGKDPSLHNDLNLTNNDIEMESVEQQVEKTDGCNPPGNIIVERRSHQEEETPSASTLCNEDDVSNTEGVPAAAQVEKAFSNDERCFYVHKSKQCSYKVVEGDVLCSLCKKCVDEKKPFDHISDDYDRSLNRCFRVDRCTGKQCSGLATAGEVMCSKCRRSCGKMKESLFETCEGSDLSVEGSSKESTSSSATESSEETNSYSSEDTTDNDYDSDDSDESDEDYDSYCSAYTHNEFFKLWRDWEKKTEKTDEVEDSQLIRRANKSMDPDDTKGQQKAQYGRVLPQAMKKMIQILELRREDIFLDIGHGIGNTCLHASFCAGCDSRGIEVVSDRHDIADRFRGAMIAEHNGSERPSKPDIGSVDLRLGRLEDPKNKEFLTVGVTRAYVNNFNGVFAERSSKNGDKYFLDNYIAGIFASMAPGSIMVTFHPLSVGLDRDEANSYRKRHNMNESDYASFYSYEKILLGKAFRTVKWNQRSGNTHDIFVFKYKRLHQPLRDSAAFLCCNPKCKNANDEIPIAATRINEDGRCVMNYCECKHSPRELRKR</sequence>
<dbReference type="GO" id="GO:0031151">
    <property type="term" value="F:histone H3K79 methyltransferase activity"/>
    <property type="evidence" value="ECO:0007669"/>
    <property type="project" value="InterPro"/>
</dbReference>
<feature type="region of interest" description="Disordered" evidence="1">
    <location>
        <begin position="384"/>
        <end position="448"/>
    </location>
</feature>
<dbReference type="Pfam" id="PF08123">
    <property type="entry name" value="DOT1"/>
    <property type="match status" value="1"/>
</dbReference>
<evidence type="ECO:0000313" key="4">
    <source>
        <dbReference type="Proteomes" id="UP000095751"/>
    </source>
</evidence>
<feature type="region of interest" description="Disordered" evidence="1">
    <location>
        <begin position="613"/>
        <end position="659"/>
    </location>
</feature>
<feature type="domain" description="DOT1" evidence="2">
    <location>
        <begin position="712"/>
        <end position="774"/>
    </location>
</feature>
<feature type="compositionally biased region" description="Basic residues" evidence="1">
    <location>
        <begin position="201"/>
        <end position="213"/>
    </location>
</feature>